<dbReference type="PANTHER" id="PTHR36773">
    <property type="entry name" value="EXPRESSED PROTEIN"/>
    <property type="match status" value="1"/>
</dbReference>
<reference evidence="2" key="1">
    <citation type="journal article" date="2017" name="Nat. Commun.">
        <title>The asparagus genome sheds light on the origin and evolution of a young Y chromosome.</title>
        <authorList>
            <person name="Harkess A."/>
            <person name="Zhou J."/>
            <person name="Xu C."/>
            <person name="Bowers J.E."/>
            <person name="Van der Hulst R."/>
            <person name="Ayyampalayam S."/>
            <person name="Mercati F."/>
            <person name="Riccardi P."/>
            <person name="McKain M.R."/>
            <person name="Kakrana A."/>
            <person name="Tang H."/>
            <person name="Ray J."/>
            <person name="Groenendijk J."/>
            <person name="Arikit S."/>
            <person name="Mathioni S.M."/>
            <person name="Nakano M."/>
            <person name="Shan H."/>
            <person name="Telgmann-Rauber A."/>
            <person name="Kanno A."/>
            <person name="Yue Z."/>
            <person name="Chen H."/>
            <person name="Li W."/>
            <person name="Chen Y."/>
            <person name="Xu X."/>
            <person name="Zhang Y."/>
            <person name="Luo S."/>
            <person name="Chen H."/>
            <person name="Gao J."/>
            <person name="Mao Z."/>
            <person name="Pires J.C."/>
            <person name="Luo M."/>
            <person name="Kudrna D."/>
            <person name="Wing R.A."/>
            <person name="Meyers B.C."/>
            <person name="Yi K."/>
            <person name="Kong H."/>
            <person name="Lavrijsen P."/>
            <person name="Sunseri F."/>
            <person name="Falavigna A."/>
            <person name="Ye Y."/>
            <person name="Leebens-Mack J.H."/>
            <person name="Chen G."/>
        </authorList>
    </citation>
    <scope>NUCLEOTIDE SEQUENCE [LARGE SCALE GENOMIC DNA]</scope>
    <source>
        <strain evidence="2">cv. DH0086</strain>
    </source>
</reference>
<sequence length="183" mass="19674">MAIWGDDASINLDDFSPSSTLVPFDTPIPLLRGPIPAAPSDDPGAGPFVLAFNSASSWRSAFESTRSKLVDQCMAGARVGCSISASNKCKPPWWKTLFGASVADYAEREKCEEMEIASCLEASAEQCIKFAKEKCIAVFRDARIASSEWKGASHLVFSASRNPNDDSLEANIAEIEQVHGPEG</sequence>
<gene>
    <name evidence="1" type="ORF">A4U43_C03F13900</name>
</gene>
<evidence type="ECO:0000313" key="2">
    <source>
        <dbReference type="Proteomes" id="UP000243459"/>
    </source>
</evidence>
<dbReference type="GO" id="GO:0009536">
    <property type="term" value="C:plastid"/>
    <property type="evidence" value="ECO:0007669"/>
    <property type="project" value="TreeGrafter"/>
</dbReference>
<dbReference type="EMBL" id="CM007383">
    <property type="protein sequence ID" value="ONK75152.1"/>
    <property type="molecule type" value="Genomic_DNA"/>
</dbReference>
<organism evidence="1 2">
    <name type="scientific">Asparagus officinalis</name>
    <name type="common">Garden asparagus</name>
    <dbReference type="NCBI Taxonomy" id="4686"/>
    <lineage>
        <taxon>Eukaryota</taxon>
        <taxon>Viridiplantae</taxon>
        <taxon>Streptophyta</taxon>
        <taxon>Embryophyta</taxon>
        <taxon>Tracheophyta</taxon>
        <taxon>Spermatophyta</taxon>
        <taxon>Magnoliopsida</taxon>
        <taxon>Liliopsida</taxon>
        <taxon>Asparagales</taxon>
        <taxon>Asparagaceae</taxon>
        <taxon>Asparagoideae</taxon>
        <taxon>Asparagus</taxon>
    </lineage>
</organism>
<dbReference type="AlphaFoldDB" id="A0A5P1FAG1"/>
<dbReference type="Gramene" id="ONK75152">
    <property type="protein sequence ID" value="ONK75152"/>
    <property type="gene ID" value="A4U43_C03F13900"/>
</dbReference>
<protein>
    <submittedName>
        <fullName evidence="1">Uncharacterized protein</fullName>
    </submittedName>
</protein>
<evidence type="ECO:0000313" key="1">
    <source>
        <dbReference type="EMBL" id="ONK75152.1"/>
    </source>
</evidence>
<accession>A0A5P1FAG1</accession>
<dbReference type="Proteomes" id="UP000243459">
    <property type="component" value="Chromosome 3"/>
</dbReference>
<dbReference type="PANTHER" id="PTHR36773:SF1">
    <property type="entry name" value="EXPRESSED PROTEIN"/>
    <property type="match status" value="1"/>
</dbReference>
<keyword evidence="2" id="KW-1185">Reference proteome</keyword>
<proteinExistence type="predicted"/>
<dbReference type="OMA" id="AYKACES"/>
<name>A0A5P1FAG1_ASPOF</name>